<dbReference type="RefSeq" id="WP_015583463.1">
    <property type="nucleotide sequence ID" value="NZ_JAHDTU010000003.1"/>
</dbReference>
<dbReference type="GO" id="GO:0005886">
    <property type="term" value="C:plasma membrane"/>
    <property type="evidence" value="ECO:0007669"/>
    <property type="project" value="UniProtKB-SubCell"/>
</dbReference>
<comment type="function">
    <text evidence="9">Part of the high-affinity ATP-driven potassium transport (or Kdp) system, which catalyzes the hydrolysis of ATP coupled with the electrogenic transport of potassium into the cytoplasm. This subunit binds the extracellular potassium ions and delivers the ions to the membrane domain of KdpB through an intramembrane tunnel.</text>
</comment>
<dbReference type="GO" id="GO:0030955">
    <property type="term" value="F:potassium ion binding"/>
    <property type="evidence" value="ECO:0007669"/>
    <property type="project" value="UniProtKB-UniRule"/>
</dbReference>
<accession>A0AB35XFB3</accession>
<name>A0AB35XFB3_9ACTN</name>
<keyword evidence="2 9" id="KW-1003">Cell membrane</keyword>
<proteinExistence type="inferred from homology"/>
<feature type="transmembrane region" description="Helical" evidence="9">
    <location>
        <begin position="61"/>
        <end position="79"/>
    </location>
</feature>
<dbReference type="NCBIfam" id="TIGR00680">
    <property type="entry name" value="kdpA"/>
    <property type="match status" value="1"/>
</dbReference>
<reference evidence="10" key="1">
    <citation type="submission" date="2024-02" db="EMBL/GenBank/DDBJ databases">
        <title>Bacterial skin colonization with Propionibacterium avidum as a risk factor for Periprosthetic Joint Infections - a single-center prospective study.</title>
        <authorList>
            <person name="Achermann Y."/>
        </authorList>
    </citation>
    <scope>NUCLEOTIDE SEQUENCE</scope>
    <source>
        <strain evidence="10">PAVI-2017310195</strain>
    </source>
</reference>
<evidence type="ECO:0000256" key="3">
    <source>
        <dbReference type="ARBA" id="ARBA00022538"/>
    </source>
</evidence>
<keyword evidence="5 9" id="KW-0630">Potassium</keyword>
<evidence type="ECO:0000256" key="6">
    <source>
        <dbReference type="ARBA" id="ARBA00022989"/>
    </source>
</evidence>
<evidence type="ECO:0000256" key="5">
    <source>
        <dbReference type="ARBA" id="ARBA00022958"/>
    </source>
</evidence>
<sequence length="557" mass="58893">MTWFYFLASLALLALALGIAQHHLGSYMARVFTSDKDTKVEAFCYRIMGVDPRAGQTWKSYARSVLAFSFCGVVLLYALQRLQSWLPWSMDKGSVNPAVAFNTAVSFVTNTNWQAYSPEATLGHFVQLAGLCVQNFVSAATGIAVAIALVRGFVGRGEHTIGNFWVDLTRTTLRILMPIAAVGAFLLIVGGAAQNFIGFMHVTGIAGGDQIIPGGPVASQEVIKELGTNGGGFFNGNSSHPFENPQPWTNMLEIFLILLIPFSLPRTFGKMVKDVRQGRAILISMIVLFLINLFAMAAAEFSGHGTAGRLAGAAMEGKEQRFGLTQSVLFANATTMTSTGAVNSMHDSYTAIGGMFTMLNMMLGEISPGGVGSGLYGMLVIAVIAVFIAGLLVGRTPEYLGKKIGPREMKLSALYILVMPALVLCGVALSLAIPGIRDGVVNTSISNPGEHGLSELVYAFTSGANNNGSAFAGLDASTNWLCAAIGVAMLLGRFLPIILALALAGALAEREPVPVTAGTLPTHNALFITLVVFTVILVTALVFFPVLTLGPLAEGLI</sequence>
<keyword evidence="1 9" id="KW-0813">Transport</keyword>
<comment type="similarity">
    <text evidence="9">Belongs to the KdpA family.</text>
</comment>
<keyword evidence="4 9" id="KW-0812">Transmembrane</keyword>
<keyword evidence="7 9" id="KW-0406">Ion transport</keyword>
<comment type="caution">
    <text evidence="10">The sequence shown here is derived from an EMBL/GenBank/DDBJ whole genome shotgun (WGS) entry which is preliminary data.</text>
</comment>
<keyword evidence="8 9" id="KW-0472">Membrane</keyword>
<dbReference type="PANTHER" id="PTHR30607">
    <property type="entry name" value="POTASSIUM-TRANSPORTING ATPASE A CHAIN"/>
    <property type="match status" value="1"/>
</dbReference>
<feature type="transmembrane region" description="Helical" evidence="9">
    <location>
        <begin position="280"/>
        <end position="299"/>
    </location>
</feature>
<evidence type="ECO:0000256" key="1">
    <source>
        <dbReference type="ARBA" id="ARBA00022448"/>
    </source>
</evidence>
<feature type="transmembrane region" description="Helical" evidence="9">
    <location>
        <begin position="175"/>
        <end position="197"/>
    </location>
</feature>
<feature type="transmembrane region" description="Helical" evidence="9">
    <location>
        <begin position="525"/>
        <end position="547"/>
    </location>
</feature>
<dbReference type="PIRSF" id="PIRSF001294">
    <property type="entry name" value="K_ATPaseA"/>
    <property type="match status" value="1"/>
</dbReference>
<dbReference type="HAMAP" id="MF_00275">
    <property type="entry name" value="KdpA"/>
    <property type="match status" value="1"/>
</dbReference>
<feature type="transmembrane region" description="Helical" evidence="9">
    <location>
        <begin position="136"/>
        <end position="154"/>
    </location>
</feature>
<comment type="subunit">
    <text evidence="9">The system is composed of three essential subunits: KdpA, KdpB and KdpC.</text>
</comment>
<feature type="transmembrane region" description="Helical" evidence="9">
    <location>
        <begin position="478"/>
        <end position="504"/>
    </location>
</feature>
<protein>
    <recommendedName>
        <fullName evidence="9">Potassium-transporting ATPase potassium-binding subunit</fullName>
    </recommendedName>
    <alternativeName>
        <fullName evidence="9">ATP phosphohydrolase [potassium-transporting] A chain</fullName>
    </alternativeName>
    <alternativeName>
        <fullName evidence="9">Potassium-binding and translocating subunit A</fullName>
    </alternativeName>
    <alternativeName>
        <fullName evidence="9">Potassium-translocating ATPase A chain</fullName>
    </alternativeName>
</protein>
<dbReference type="PANTHER" id="PTHR30607:SF2">
    <property type="entry name" value="POTASSIUM-TRANSPORTING ATPASE POTASSIUM-BINDING SUBUNIT"/>
    <property type="match status" value="1"/>
</dbReference>
<evidence type="ECO:0000256" key="8">
    <source>
        <dbReference type="ARBA" id="ARBA00023136"/>
    </source>
</evidence>
<evidence type="ECO:0000256" key="4">
    <source>
        <dbReference type="ARBA" id="ARBA00022692"/>
    </source>
</evidence>
<dbReference type="Pfam" id="PF03814">
    <property type="entry name" value="KdpA"/>
    <property type="match status" value="1"/>
</dbReference>
<gene>
    <name evidence="9 10" type="primary">kdpA</name>
    <name evidence="10" type="ORF">V7F78_01775</name>
</gene>
<dbReference type="AlphaFoldDB" id="A0AB35XFB3"/>
<dbReference type="Proteomes" id="UP001309299">
    <property type="component" value="Unassembled WGS sequence"/>
</dbReference>
<dbReference type="InterPro" id="IPR004623">
    <property type="entry name" value="KdpA"/>
</dbReference>
<dbReference type="GO" id="GO:0008556">
    <property type="term" value="F:P-type potassium transmembrane transporter activity"/>
    <property type="evidence" value="ECO:0007669"/>
    <property type="project" value="InterPro"/>
</dbReference>
<evidence type="ECO:0000256" key="7">
    <source>
        <dbReference type="ARBA" id="ARBA00023065"/>
    </source>
</evidence>
<feature type="transmembrane region" description="Helical" evidence="9">
    <location>
        <begin position="414"/>
        <end position="436"/>
    </location>
</feature>
<evidence type="ECO:0000313" key="10">
    <source>
        <dbReference type="EMBL" id="MEH1545766.1"/>
    </source>
</evidence>
<evidence type="ECO:0000256" key="9">
    <source>
        <dbReference type="HAMAP-Rule" id="MF_00275"/>
    </source>
</evidence>
<dbReference type="GeneID" id="29843413"/>
<feature type="transmembrane region" description="Helical" evidence="9">
    <location>
        <begin position="248"/>
        <end position="268"/>
    </location>
</feature>
<keyword evidence="6 9" id="KW-1133">Transmembrane helix</keyword>
<evidence type="ECO:0000313" key="11">
    <source>
        <dbReference type="Proteomes" id="UP001309299"/>
    </source>
</evidence>
<dbReference type="EMBL" id="JBAKUA010000002">
    <property type="protein sequence ID" value="MEH1545766.1"/>
    <property type="molecule type" value="Genomic_DNA"/>
</dbReference>
<keyword evidence="3 9" id="KW-0633">Potassium transport</keyword>
<comment type="caution">
    <text evidence="9">Lacks conserved residue(s) required for the propagation of feature annotation.</text>
</comment>
<organism evidence="10 11">
    <name type="scientific">Cutibacterium avidum</name>
    <dbReference type="NCBI Taxonomy" id="33010"/>
    <lineage>
        <taxon>Bacteria</taxon>
        <taxon>Bacillati</taxon>
        <taxon>Actinomycetota</taxon>
        <taxon>Actinomycetes</taxon>
        <taxon>Propionibacteriales</taxon>
        <taxon>Propionibacteriaceae</taxon>
        <taxon>Cutibacterium</taxon>
    </lineage>
</organism>
<evidence type="ECO:0000256" key="2">
    <source>
        <dbReference type="ARBA" id="ARBA00022475"/>
    </source>
</evidence>
<comment type="subcellular location">
    <subcellularLocation>
        <location evidence="9">Cell membrane</location>
        <topology evidence="9">Multi-pass membrane protein</topology>
    </subcellularLocation>
</comment>
<feature type="transmembrane region" description="Helical" evidence="9">
    <location>
        <begin position="375"/>
        <end position="393"/>
    </location>
</feature>